<evidence type="ECO:0000256" key="1">
    <source>
        <dbReference type="SAM" id="SignalP"/>
    </source>
</evidence>
<name>A0A6G5A661_RHIMP</name>
<accession>A0A6G5A661</accession>
<dbReference type="VEuPathDB" id="VectorBase:LOC119178632"/>
<proteinExistence type="predicted"/>
<reference evidence="2" key="1">
    <citation type="submission" date="2020-03" db="EMBL/GenBank/DDBJ databases">
        <title>A transcriptome and proteome of the tick Rhipicephalus microplus shaped by the genetic composition of its hosts and developmental stage.</title>
        <authorList>
            <person name="Garcia G.R."/>
            <person name="Ribeiro J.M.C."/>
            <person name="Maruyama S.R."/>
            <person name="Gardinasse L.G."/>
            <person name="Nelson K."/>
            <person name="Ferreira B.R."/>
            <person name="Andrade T.G."/>
            <person name="Santos I.K.F.M."/>
        </authorList>
    </citation>
    <scope>NUCLEOTIDE SEQUENCE</scope>
    <source>
        <strain evidence="2">NSGR</strain>
        <tissue evidence="2">Salivary glands</tissue>
    </source>
</reference>
<protein>
    <submittedName>
        <fullName evidence="2">Putative conserved secreted protein</fullName>
    </submittedName>
</protein>
<keyword evidence="1" id="KW-0732">Signal</keyword>
<dbReference type="EMBL" id="GIKN01004006">
    <property type="protein sequence ID" value="NIE46279.1"/>
    <property type="molecule type" value="Transcribed_RNA"/>
</dbReference>
<feature type="chain" id="PRO_5026290222" evidence="1">
    <location>
        <begin position="22"/>
        <end position="453"/>
    </location>
</feature>
<evidence type="ECO:0000313" key="2">
    <source>
        <dbReference type="EMBL" id="NIE46279.1"/>
    </source>
</evidence>
<feature type="signal peptide" evidence="1">
    <location>
        <begin position="1"/>
        <end position="21"/>
    </location>
</feature>
<dbReference type="OrthoDB" id="6492920at2759"/>
<organism evidence="2">
    <name type="scientific">Rhipicephalus microplus</name>
    <name type="common">Cattle tick</name>
    <name type="synonym">Boophilus microplus</name>
    <dbReference type="NCBI Taxonomy" id="6941"/>
    <lineage>
        <taxon>Eukaryota</taxon>
        <taxon>Metazoa</taxon>
        <taxon>Ecdysozoa</taxon>
        <taxon>Arthropoda</taxon>
        <taxon>Chelicerata</taxon>
        <taxon>Arachnida</taxon>
        <taxon>Acari</taxon>
        <taxon>Parasitiformes</taxon>
        <taxon>Ixodida</taxon>
        <taxon>Ixodoidea</taxon>
        <taxon>Ixodidae</taxon>
        <taxon>Rhipicephalinae</taxon>
        <taxon>Rhipicephalus</taxon>
        <taxon>Boophilus</taxon>
    </lineage>
</organism>
<dbReference type="AlphaFoldDB" id="A0A6G5A661"/>
<sequence length="453" mass="51482">MRVCLFQLHASFLLTILAVSATDPSCSDGDTLFDIGLAKVLSMPSLEAFPLEDIRRTFTKIFDFHVRLSEGKLYGLSNLKRWERSYINATDSGITAHFKIDGGPLAVTYTGTVRSAPVDARVEVNIYIPRIELFIYAEEPAPNKLKLAELWFWSAPVRFRAYQLDGSSLVFDFLNWLAESRIAKAINENMGEVIVDVVNQFLGKVELFARNGTKIGDIKKPREDPSFIPVFILPPSPSNNPLGPWQDPSKWGIFDYSIKRMTMASNLDPLVLTDVDDVTWNGWHVHITNVTVDGLGFLRRGGDNYAVTDRCGIRARVALAMENIRVQLYATIESPSVRLRMDVRIMGVDVVLKVKEKNKAIEIEDYQLNFTIPLEYDVYVLTPVIGPLVEAFKGFMKRRLTEEETNKLEDSSRKYLERAIGTVTEFITDPAPWMPWNSSIIDAYRRYAEEHRN</sequence>